<dbReference type="CDD" id="cd04729">
    <property type="entry name" value="NanE"/>
    <property type="match status" value="1"/>
</dbReference>
<dbReference type="HAMAP" id="MF_01235">
    <property type="entry name" value="ManNAc6P_epimer"/>
    <property type="match status" value="1"/>
</dbReference>
<dbReference type="InterPro" id="IPR007260">
    <property type="entry name" value="NanE"/>
</dbReference>
<organism evidence="7 8">
    <name type="scientific">Bibersteinia trehalosi USDA-ARS-USMARC-188</name>
    <dbReference type="NCBI Taxonomy" id="1263829"/>
    <lineage>
        <taxon>Bacteria</taxon>
        <taxon>Pseudomonadati</taxon>
        <taxon>Pseudomonadota</taxon>
        <taxon>Gammaproteobacteria</taxon>
        <taxon>Pasteurellales</taxon>
        <taxon>Pasteurellaceae</taxon>
        <taxon>Bibersteinia</taxon>
    </lineage>
</organism>
<comment type="pathway">
    <text evidence="3 6">Amino-sugar metabolism; N-acetylneuraminate degradation; D-fructose 6-phosphate from N-acetylneuraminate: step 3/5.</text>
</comment>
<evidence type="ECO:0000256" key="4">
    <source>
        <dbReference type="ARBA" id="ARBA00023235"/>
    </source>
</evidence>
<proteinExistence type="inferred from homology"/>
<evidence type="ECO:0000313" key="8">
    <source>
        <dbReference type="Proteomes" id="UP000019091"/>
    </source>
</evidence>
<dbReference type="EC" id="5.1.3.9" evidence="6"/>
<dbReference type="FunFam" id="3.20.20.70:FF:000035">
    <property type="entry name" value="Putative N-acetylmannosamine-6-phosphate 2-epimerase"/>
    <property type="match status" value="1"/>
</dbReference>
<evidence type="ECO:0000256" key="1">
    <source>
        <dbReference type="ARBA" id="ARBA00000056"/>
    </source>
</evidence>
<comment type="similarity">
    <text evidence="6">Belongs to the NanE family.</text>
</comment>
<reference evidence="7 8" key="1">
    <citation type="journal article" date="2014" name="Genome Announc.">
        <title>Complete Closed Genome Sequences of Three Bibersteinia trehalosi Nasopharyngeal Isolates from Cattle with Shipping Fever.</title>
        <authorList>
            <person name="Harhay G.P."/>
            <person name="McVey D.S."/>
            <person name="Koren S."/>
            <person name="Phillippy A.M."/>
            <person name="Bono J."/>
            <person name="Harhay D.M."/>
            <person name="Clawson M.L."/>
            <person name="Heaton M.P."/>
            <person name="Chitko-McKown C.G."/>
            <person name="Korlach J."/>
            <person name="Smith T.P."/>
        </authorList>
    </citation>
    <scope>NUCLEOTIDE SEQUENCE [LARGE SCALE GENOMIC DNA]</scope>
    <source>
        <strain evidence="7 8">USDA-ARS-USMARC-188</strain>
    </source>
</reference>
<dbReference type="GO" id="GO:0047465">
    <property type="term" value="F:N-acylglucosamine-6-phosphate 2-epimerase activity"/>
    <property type="evidence" value="ECO:0007669"/>
    <property type="project" value="UniProtKB-EC"/>
</dbReference>
<dbReference type="Gene3D" id="3.20.20.70">
    <property type="entry name" value="Aldolase class I"/>
    <property type="match status" value="1"/>
</dbReference>
<dbReference type="GO" id="GO:0006053">
    <property type="term" value="P:N-acetylmannosamine catabolic process"/>
    <property type="evidence" value="ECO:0007669"/>
    <property type="project" value="TreeGrafter"/>
</dbReference>
<dbReference type="SUPFAM" id="SSF51366">
    <property type="entry name" value="Ribulose-phoshate binding barrel"/>
    <property type="match status" value="1"/>
</dbReference>
<evidence type="ECO:0000256" key="5">
    <source>
        <dbReference type="ARBA" id="ARBA00023277"/>
    </source>
</evidence>
<name>A0A4V7I7V2_BIBTR</name>
<dbReference type="EMBL" id="CP006954">
    <property type="protein sequence ID" value="AHG81069.1"/>
    <property type="molecule type" value="Genomic_DNA"/>
</dbReference>
<gene>
    <name evidence="6" type="primary">nanE</name>
    <name evidence="7" type="ORF">F542_3510</name>
</gene>
<dbReference type="PANTHER" id="PTHR36204:SF1">
    <property type="entry name" value="N-ACETYLMANNOSAMINE-6-PHOSPHATE 2-EPIMERASE-RELATED"/>
    <property type="match status" value="1"/>
</dbReference>
<dbReference type="AlphaFoldDB" id="A0A4V7I7V2"/>
<comment type="catalytic activity">
    <reaction evidence="1 6">
        <text>an N-acyl-D-glucosamine 6-phosphate = an N-acyl-D-mannosamine 6-phosphate</text>
        <dbReference type="Rhea" id="RHEA:23932"/>
        <dbReference type="ChEBI" id="CHEBI:57599"/>
        <dbReference type="ChEBI" id="CHEBI:57666"/>
        <dbReference type="EC" id="5.1.3.9"/>
    </reaction>
</comment>
<sequence>MEQISVFIKNIGVFMSRLSKEQILAQIQHGLIASCQPVDNGPMDKPEIVAAMAAASVAGGAAGLRIEGIENLKAARKVVNVPIIGIVKRDLPDSPVRITPFLQDIDDLYHAGADIIAFDGTDRIRPTSIEACVKRIQALGIMSMADCSNFAEGIYCQQLGVDLIGSTMSGYTGGKIPVEPDLQLVQDLVAQGCRVMAEGRYNTPELAKLAIENGAFAVTVGSALTRLEHIVSWFVRAIENRQN</sequence>
<dbReference type="InterPro" id="IPR011060">
    <property type="entry name" value="RibuloseP-bd_barrel"/>
</dbReference>
<comment type="function">
    <text evidence="2 6">Converts N-acetylmannosamine-6-phosphate (ManNAc-6-P) to N-acetylglucosamine-6-phosphate (GlcNAc-6-P).</text>
</comment>
<accession>A0A4V7I7V2</accession>
<evidence type="ECO:0000256" key="3">
    <source>
        <dbReference type="ARBA" id="ARBA00005081"/>
    </source>
</evidence>
<dbReference type="Proteomes" id="UP000019091">
    <property type="component" value="Chromosome"/>
</dbReference>
<dbReference type="UniPathway" id="UPA00629">
    <property type="reaction ID" value="UER00682"/>
</dbReference>
<dbReference type="GO" id="GO:0005975">
    <property type="term" value="P:carbohydrate metabolic process"/>
    <property type="evidence" value="ECO:0007669"/>
    <property type="project" value="UniProtKB-UniRule"/>
</dbReference>
<dbReference type="GO" id="GO:0005829">
    <property type="term" value="C:cytosol"/>
    <property type="evidence" value="ECO:0007669"/>
    <property type="project" value="TreeGrafter"/>
</dbReference>
<dbReference type="PANTHER" id="PTHR36204">
    <property type="entry name" value="N-ACETYLMANNOSAMINE-6-PHOSPHATE 2-EPIMERASE-RELATED"/>
    <property type="match status" value="1"/>
</dbReference>
<evidence type="ECO:0000313" key="7">
    <source>
        <dbReference type="EMBL" id="AHG81069.1"/>
    </source>
</evidence>
<evidence type="ECO:0000256" key="6">
    <source>
        <dbReference type="HAMAP-Rule" id="MF_01235"/>
    </source>
</evidence>
<dbReference type="Pfam" id="PF04131">
    <property type="entry name" value="NanE"/>
    <property type="match status" value="1"/>
</dbReference>
<dbReference type="NCBIfam" id="NF002231">
    <property type="entry name" value="PRK01130.1"/>
    <property type="match status" value="1"/>
</dbReference>
<dbReference type="KEGG" id="btre:F542_3510"/>
<protein>
    <recommendedName>
        <fullName evidence="6">Putative N-acetylmannosamine-6-phosphate 2-epimerase</fullName>
        <ecNumber evidence="6">5.1.3.9</ecNumber>
    </recommendedName>
    <alternativeName>
        <fullName evidence="6">ManNAc-6-P epimerase</fullName>
    </alternativeName>
</protein>
<dbReference type="GO" id="GO:0019262">
    <property type="term" value="P:N-acetylneuraminate catabolic process"/>
    <property type="evidence" value="ECO:0007669"/>
    <property type="project" value="UniProtKB-UniRule"/>
</dbReference>
<evidence type="ECO:0000256" key="2">
    <source>
        <dbReference type="ARBA" id="ARBA00002147"/>
    </source>
</evidence>
<keyword evidence="4 6" id="KW-0413">Isomerase</keyword>
<dbReference type="InterPro" id="IPR013785">
    <property type="entry name" value="Aldolase_TIM"/>
</dbReference>
<keyword evidence="5 6" id="KW-0119">Carbohydrate metabolism</keyword>